<dbReference type="Proteomes" id="UP000018468">
    <property type="component" value="Linkage group LG1"/>
</dbReference>
<evidence type="ECO:0000256" key="3">
    <source>
        <dbReference type="ARBA" id="ARBA00017551"/>
    </source>
</evidence>
<dbReference type="PANTHER" id="PTHR21250">
    <property type="entry name" value="PRE-RRNA-PROCESSING PROTEIN TSR2 HOMOLOG"/>
    <property type="match status" value="1"/>
</dbReference>
<comment type="function">
    <text evidence="1">May be involved in 20S pre-rRNA processing.</text>
</comment>
<dbReference type="Ensembl" id="ENSLOCT00000017943.1">
    <property type="protein sequence ID" value="ENSLOCP00000017911.1"/>
    <property type="gene ID" value="ENSLOCG00000014554.1"/>
</dbReference>
<dbReference type="Bgee" id="ENSLOCG00000014554">
    <property type="expression patterns" value="Expressed in camera-type eye and 13 other cell types or tissues"/>
</dbReference>
<reference evidence="5" key="3">
    <citation type="submission" date="2025-09" db="UniProtKB">
        <authorList>
            <consortium name="Ensembl"/>
        </authorList>
    </citation>
    <scope>IDENTIFICATION</scope>
</reference>
<dbReference type="STRING" id="7918.ENSLOCP00000017911"/>
<evidence type="ECO:0000256" key="2">
    <source>
        <dbReference type="ARBA" id="ARBA00006524"/>
    </source>
</evidence>
<evidence type="ECO:0000256" key="1">
    <source>
        <dbReference type="ARBA" id="ARBA00002210"/>
    </source>
</evidence>
<keyword evidence="4" id="KW-0698">rRNA processing</keyword>
<evidence type="ECO:0000256" key="4">
    <source>
        <dbReference type="ARBA" id="ARBA00022552"/>
    </source>
</evidence>
<dbReference type="EMBL" id="AHAT01006626">
    <property type="status" value="NOT_ANNOTATED_CDS"/>
    <property type="molecule type" value="Genomic_DNA"/>
</dbReference>
<dbReference type="EMBL" id="AHAT01006628">
    <property type="status" value="NOT_ANNOTATED_CDS"/>
    <property type="molecule type" value="Genomic_DNA"/>
</dbReference>
<dbReference type="HOGENOM" id="CLU_1708339_0_0_1"/>
<reference evidence="6" key="1">
    <citation type="submission" date="2011-12" db="EMBL/GenBank/DDBJ databases">
        <title>The Draft Genome of Lepisosteus oculatus.</title>
        <authorList>
            <consortium name="The Broad Institute Genome Assembly &amp; Analysis Group"/>
            <consortium name="Computational R&amp;D Group"/>
            <consortium name="and Sequencing Platform"/>
            <person name="Di Palma F."/>
            <person name="Alfoldi J."/>
            <person name="Johnson J."/>
            <person name="Berlin A."/>
            <person name="Gnerre S."/>
            <person name="Jaffe D."/>
            <person name="MacCallum I."/>
            <person name="Young S."/>
            <person name="Walker B.J."/>
            <person name="Lander E.S."/>
            <person name="Lindblad-Toh K."/>
        </authorList>
    </citation>
    <scope>NUCLEOTIDE SEQUENCE [LARGE SCALE GENOMIC DNA]</scope>
</reference>
<reference evidence="5" key="2">
    <citation type="submission" date="2025-08" db="UniProtKB">
        <authorList>
            <consortium name="Ensembl"/>
        </authorList>
    </citation>
    <scope>IDENTIFICATION</scope>
</reference>
<name>W5NBA2_LEPOC</name>
<dbReference type="GO" id="GO:0006364">
    <property type="term" value="P:rRNA processing"/>
    <property type="evidence" value="ECO:0007669"/>
    <property type="project" value="UniProtKB-KW"/>
</dbReference>
<dbReference type="AlphaFoldDB" id="W5NBA2"/>
<dbReference type="InParanoid" id="W5NBA2"/>
<evidence type="ECO:0000313" key="5">
    <source>
        <dbReference type="Ensembl" id="ENSLOCP00000017911.1"/>
    </source>
</evidence>
<proteinExistence type="inferred from homology"/>
<sequence length="154" mass="16720">VSADSVCGGCRVLTQWTASPEDRACSTETGGRTVKTRGEPGRDALFVFWGYITFTSDTFIVCFFFQEALWCFLGVPRLTCGVVSVGAVGSSHVSFEMAAPVLSAHEVFAEGVRAVLETWPVLQIAVDNGFGGAHSRQKADWMVDAVQQYFHDNS</sequence>
<comment type="similarity">
    <text evidence="2">Belongs to the TSR2 family.</text>
</comment>
<dbReference type="InterPro" id="IPR019398">
    <property type="entry name" value="Pre-rRNA_process_TSR2"/>
</dbReference>
<dbReference type="Pfam" id="PF10273">
    <property type="entry name" value="WGG"/>
    <property type="match status" value="1"/>
</dbReference>
<accession>W5NBA2</accession>
<keyword evidence="6" id="KW-1185">Reference proteome</keyword>
<organism evidence="5 6">
    <name type="scientific">Lepisosteus oculatus</name>
    <name type="common">Spotted gar</name>
    <dbReference type="NCBI Taxonomy" id="7918"/>
    <lineage>
        <taxon>Eukaryota</taxon>
        <taxon>Metazoa</taxon>
        <taxon>Chordata</taxon>
        <taxon>Craniata</taxon>
        <taxon>Vertebrata</taxon>
        <taxon>Euteleostomi</taxon>
        <taxon>Actinopterygii</taxon>
        <taxon>Neopterygii</taxon>
        <taxon>Holostei</taxon>
        <taxon>Semionotiformes</taxon>
        <taxon>Lepisosteidae</taxon>
        <taxon>Lepisosteus</taxon>
    </lineage>
</organism>
<protein>
    <recommendedName>
        <fullName evidence="3">Pre-rRNA-processing protein TSR2 homolog</fullName>
    </recommendedName>
</protein>
<dbReference type="GeneTree" id="ENSGT00940000175071"/>
<evidence type="ECO:0000313" key="6">
    <source>
        <dbReference type="Proteomes" id="UP000018468"/>
    </source>
</evidence>
<dbReference type="EMBL" id="AHAT01006627">
    <property type="status" value="NOT_ANNOTATED_CDS"/>
    <property type="molecule type" value="Genomic_DNA"/>
</dbReference>
<dbReference type="eggNOG" id="KOG4032">
    <property type="taxonomic scope" value="Eukaryota"/>
</dbReference>